<dbReference type="GO" id="GO:0005789">
    <property type="term" value="C:endoplasmic reticulum membrane"/>
    <property type="evidence" value="ECO:0007669"/>
    <property type="project" value="UniProtKB-SubCell"/>
</dbReference>
<name>A0A7S1EX94_NOCSC</name>
<dbReference type="InterPro" id="IPR012932">
    <property type="entry name" value="VKOR"/>
</dbReference>
<dbReference type="EC" id="1.17.4.4" evidence="3"/>
<dbReference type="GO" id="GO:0047057">
    <property type="term" value="F:vitamin-K-epoxide reductase (warfarin-sensitive) activity"/>
    <property type="evidence" value="ECO:0007669"/>
    <property type="project" value="UniProtKB-EC"/>
</dbReference>
<evidence type="ECO:0000256" key="8">
    <source>
        <dbReference type="ARBA" id="ARBA00023002"/>
    </source>
</evidence>
<dbReference type="GO" id="GO:0042373">
    <property type="term" value="P:vitamin K metabolic process"/>
    <property type="evidence" value="ECO:0007669"/>
    <property type="project" value="InterPro"/>
</dbReference>
<comment type="similarity">
    <text evidence="2">Belongs to the VKOR family.</text>
</comment>
<feature type="transmembrane region" description="Helical" evidence="12">
    <location>
        <begin position="183"/>
        <end position="205"/>
    </location>
</feature>
<keyword evidence="10" id="KW-1015">Disulfide bond</keyword>
<dbReference type="PANTHER" id="PTHR14519:SF5">
    <property type="entry name" value="VITAMIN K EPOXIDE REDUCTASE COMPLEX SUBUNIT 1-LIKE PROTEIN 1"/>
    <property type="match status" value="1"/>
</dbReference>
<evidence type="ECO:0000256" key="5">
    <source>
        <dbReference type="ARBA" id="ARBA00022719"/>
    </source>
</evidence>
<dbReference type="Gene3D" id="1.20.1440.130">
    <property type="entry name" value="VKOR domain"/>
    <property type="match status" value="1"/>
</dbReference>
<dbReference type="InterPro" id="IPR038354">
    <property type="entry name" value="VKOR_sf"/>
</dbReference>
<accession>A0A7S1EX94</accession>
<keyword evidence="5" id="KW-0874">Quinone</keyword>
<reference evidence="14" key="1">
    <citation type="submission" date="2021-01" db="EMBL/GenBank/DDBJ databases">
        <authorList>
            <person name="Corre E."/>
            <person name="Pelletier E."/>
            <person name="Niang G."/>
            <person name="Scheremetjew M."/>
            <person name="Finn R."/>
            <person name="Kale V."/>
            <person name="Holt S."/>
            <person name="Cochrane G."/>
            <person name="Meng A."/>
            <person name="Brown T."/>
            <person name="Cohen L."/>
        </authorList>
    </citation>
    <scope>NUCLEOTIDE SEQUENCE</scope>
</reference>
<feature type="transmembrane region" description="Helical" evidence="12">
    <location>
        <begin position="225"/>
        <end position="245"/>
    </location>
</feature>
<dbReference type="EMBL" id="HBFQ01005406">
    <property type="protein sequence ID" value="CAD8829486.1"/>
    <property type="molecule type" value="Transcribed_RNA"/>
</dbReference>
<feature type="transmembrane region" description="Helical" evidence="12">
    <location>
        <begin position="12"/>
        <end position="29"/>
    </location>
</feature>
<evidence type="ECO:0000256" key="1">
    <source>
        <dbReference type="ARBA" id="ARBA00004477"/>
    </source>
</evidence>
<keyword evidence="9 12" id="KW-0472">Membrane</keyword>
<gene>
    <name evidence="14" type="ORF">NSCI0253_LOCUS3832</name>
</gene>
<organism evidence="14">
    <name type="scientific">Noctiluca scintillans</name>
    <name type="common">Sea sparkle</name>
    <name type="synonym">Red tide dinoflagellate</name>
    <dbReference type="NCBI Taxonomy" id="2966"/>
    <lineage>
        <taxon>Eukaryota</taxon>
        <taxon>Sar</taxon>
        <taxon>Alveolata</taxon>
        <taxon>Dinophyceae</taxon>
        <taxon>Noctilucales</taxon>
        <taxon>Noctilucaceae</taxon>
        <taxon>Noctiluca</taxon>
    </lineage>
</organism>
<evidence type="ECO:0000256" key="10">
    <source>
        <dbReference type="ARBA" id="ARBA00023157"/>
    </source>
</evidence>
<dbReference type="Pfam" id="PF07884">
    <property type="entry name" value="VKOR"/>
    <property type="match status" value="1"/>
</dbReference>
<dbReference type="SMART" id="SM00756">
    <property type="entry name" value="VKc"/>
    <property type="match status" value="1"/>
</dbReference>
<keyword evidence="11" id="KW-0676">Redox-active center</keyword>
<comment type="subcellular location">
    <subcellularLocation>
        <location evidence="1">Endoplasmic reticulum membrane</location>
        <topology evidence="1">Multi-pass membrane protein</topology>
    </subcellularLocation>
</comment>
<keyword evidence="6" id="KW-0256">Endoplasmic reticulum</keyword>
<keyword evidence="8" id="KW-0560">Oxidoreductase</keyword>
<evidence type="ECO:0000256" key="6">
    <source>
        <dbReference type="ARBA" id="ARBA00022824"/>
    </source>
</evidence>
<evidence type="ECO:0000256" key="11">
    <source>
        <dbReference type="ARBA" id="ARBA00023284"/>
    </source>
</evidence>
<feature type="domain" description="Vitamin K epoxide reductase" evidence="13">
    <location>
        <begin position="36"/>
        <end position="207"/>
    </location>
</feature>
<dbReference type="AlphaFoldDB" id="A0A7S1EX94"/>
<protein>
    <recommendedName>
        <fullName evidence="3">vitamin-K-epoxide reductase (warfarin-sensitive)</fullName>
        <ecNumber evidence="3">1.17.4.4</ecNumber>
    </recommendedName>
</protein>
<evidence type="ECO:0000256" key="2">
    <source>
        <dbReference type="ARBA" id="ARBA00006214"/>
    </source>
</evidence>
<sequence>MVFGLDDHFYKFVLPVVLIETGLFSYAFVSDVRTRQVVLGLLGLWWCLAALWVEIKLEKVYPGFQYDNPPDKMMTAYKPFCDFAPWATCSKVLMSPPGRFLRYFGLAKEGGGKGLIDKVRGLIDVPNPTLGVLFFGAHLFYPLLLLIPLPFNILSWLFFAGCVFVGGMTCWLAYGLAFVLRDFCVVCVSMYVANFAAIPMMYTLARETSAFTSVQPFFGKVPVWFWSPFLVLDFLMLLCVLGLWTSLQCERAHAREGTGDLEWKEAMDEKRYRYQQLQDGI</sequence>
<proteinExistence type="inferred from homology"/>
<keyword evidence="7 12" id="KW-1133">Transmembrane helix</keyword>
<evidence type="ECO:0000256" key="12">
    <source>
        <dbReference type="SAM" id="Phobius"/>
    </source>
</evidence>
<evidence type="ECO:0000256" key="4">
    <source>
        <dbReference type="ARBA" id="ARBA00022692"/>
    </source>
</evidence>
<dbReference type="GO" id="GO:0048038">
    <property type="term" value="F:quinone binding"/>
    <property type="evidence" value="ECO:0007669"/>
    <property type="project" value="UniProtKB-KW"/>
</dbReference>
<evidence type="ECO:0000313" key="14">
    <source>
        <dbReference type="EMBL" id="CAD8829486.1"/>
    </source>
</evidence>
<feature type="transmembrane region" description="Helical" evidence="12">
    <location>
        <begin position="130"/>
        <end position="147"/>
    </location>
</feature>
<evidence type="ECO:0000256" key="7">
    <source>
        <dbReference type="ARBA" id="ARBA00022989"/>
    </source>
</evidence>
<dbReference type="PANTHER" id="PTHR14519">
    <property type="entry name" value="VITAMIN K EPOXIDE REDUCTASE COMPLEX, SUBUNIT 1"/>
    <property type="match status" value="1"/>
</dbReference>
<keyword evidence="4 12" id="KW-0812">Transmembrane</keyword>
<evidence type="ECO:0000256" key="9">
    <source>
        <dbReference type="ARBA" id="ARBA00023136"/>
    </source>
</evidence>
<evidence type="ECO:0000256" key="3">
    <source>
        <dbReference type="ARBA" id="ARBA00012278"/>
    </source>
</evidence>
<feature type="transmembrane region" description="Helical" evidence="12">
    <location>
        <begin position="153"/>
        <end position="176"/>
    </location>
</feature>
<dbReference type="InterPro" id="IPR042406">
    <property type="entry name" value="VKORC1/VKORC1L1"/>
</dbReference>
<evidence type="ECO:0000259" key="13">
    <source>
        <dbReference type="SMART" id="SM00756"/>
    </source>
</evidence>